<feature type="non-terminal residue" evidence="1">
    <location>
        <position position="159"/>
    </location>
</feature>
<gene>
    <name evidence="1" type="ORF">METZ01_LOCUS277330</name>
</gene>
<sequence>VAAAQMGYSDRLLRDLSTCARIVYLTVLPMSCSPESIAWRCPNEPLATISILLSPATALLIAQGVLAGPNAGFVHSVNKPLRVENPVLSQTVSVVVRATATTEVKGILISAIFDPTVVEFLSYSVGDVTPGAFALPKAPEELENGLSQVDGGSTILGSW</sequence>
<evidence type="ECO:0000313" key="1">
    <source>
        <dbReference type="EMBL" id="SVC24476.1"/>
    </source>
</evidence>
<proteinExistence type="predicted"/>
<organism evidence="1">
    <name type="scientific">marine metagenome</name>
    <dbReference type="NCBI Taxonomy" id="408172"/>
    <lineage>
        <taxon>unclassified sequences</taxon>
        <taxon>metagenomes</taxon>
        <taxon>ecological metagenomes</taxon>
    </lineage>
</organism>
<dbReference type="AlphaFoldDB" id="A0A382KJZ4"/>
<protein>
    <recommendedName>
        <fullName evidence="2">Cohesin domain-containing protein</fullName>
    </recommendedName>
</protein>
<name>A0A382KJZ4_9ZZZZ</name>
<dbReference type="EMBL" id="UINC01081008">
    <property type="protein sequence ID" value="SVC24476.1"/>
    <property type="molecule type" value="Genomic_DNA"/>
</dbReference>
<reference evidence="1" key="1">
    <citation type="submission" date="2018-05" db="EMBL/GenBank/DDBJ databases">
        <authorList>
            <person name="Lanie J.A."/>
            <person name="Ng W.-L."/>
            <person name="Kazmierczak K.M."/>
            <person name="Andrzejewski T.M."/>
            <person name="Davidsen T.M."/>
            <person name="Wayne K.J."/>
            <person name="Tettelin H."/>
            <person name="Glass J.I."/>
            <person name="Rusch D."/>
            <person name="Podicherti R."/>
            <person name="Tsui H.-C.T."/>
            <person name="Winkler M.E."/>
        </authorList>
    </citation>
    <scope>NUCLEOTIDE SEQUENCE</scope>
</reference>
<accession>A0A382KJZ4</accession>
<feature type="non-terminal residue" evidence="1">
    <location>
        <position position="1"/>
    </location>
</feature>
<evidence type="ECO:0008006" key="2">
    <source>
        <dbReference type="Google" id="ProtNLM"/>
    </source>
</evidence>